<dbReference type="EMBL" id="CP097899">
    <property type="protein sequence ID" value="URN93361.1"/>
    <property type="molecule type" value="Genomic_DNA"/>
</dbReference>
<evidence type="ECO:0000313" key="2">
    <source>
        <dbReference type="Proteomes" id="UP001056756"/>
    </source>
</evidence>
<evidence type="ECO:0000313" key="1">
    <source>
        <dbReference type="EMBL" id="URN93361.1"/>
    </source>
</evidence>
<dbReference type="Proteomes" id="UP001056756">
    <property type="component" value="Chromosome"/>
</dbReference>
<dbReference type="KEGG" id="plig:NAG76_16195"/>
<sequence>MADQQLRAKELFESHYGNKLQMYREGQLDEYKEYNITIEQETLWMKQLIQHYSAQLSIRNWDAVHHLDIVASNYKDSEIVTNILMFSTRHLKSADSIVKLKFAEYMIHIIGLTKDVLTKDQLIDAIKKTLLIFDDIMKGQLVVDPGHELSLHQLTDKRSLNSRAKRGIEQLENIPV</sequence>
<dbReference type="AlphaFoldDB" id="A0A9J6ZBZ9"/>
<gene>
    <name evidence="1" type="ORF">NAG76_16195</name>
</gene>
<proteinExistence type="predicted"/>
<organism evidence="1 2">
    <name type="scientific">Candidatus Pristimantibacillus lignocellulolyticus</name>
    <dbReference type="NCBI Taxonomy" id="2994561"/>
    <lineage>
        <taxon>Bacteria</taxon>
        <taxon>Bacillati</taxon>
        <taxon>Bacillota</taxon>
        <taxon>Bacilli</taxon>
        <taxon>Bacillales</taxon>
        <taxon>Paenibacillaceae</taxon>
        <taxon>Candidatus Pristimantibacillus</taxon>
    </lineage>
</organism>
<name>A0A9J6ZBZ9_9BACL</name>
<accession>A0A9J6ZBZ9</accession>
<reference evidence="1" key="1">
    <citation type="submission" date="2022-05" db="EMBL/GenBank/DDBJ databases">
        <title>Novel bacterial taxa in a minimal lignocellulolytic consortium and its capacity to transform plastics disclosed by genome-resolved metagenomics.</title>
        <authorList>
            <person name="Rodriguez C.A.D."/>
            <person name="Diaz-Garcia L."/>
            <person name="Herrera K."/>
            <person name="Tarazona N.A."/>
            <person name="Sproer C."/>
            <person name="Overmann J."/>
            <person name="Jimenez D.J."/>
        </authorList>
    </citation>
    <scope>NUCLEOTIDE SEQUENCE</scope>
    <source>
        <strain evidence="1">MAG5</strain>
    </source>
</reference>
<protein>
    <submittedName>
        <fullName evidence="1">Uncharacterized protein</fullName>
    </submittedName>
</protein>